<protein>
    <submittedName>
        <fullName evidence="1">Uncharacterized protein</fullName>
    </submittedName>
</protein>
<organism evidence="1">
    <name type="scientific">Arundo donax</name>
    <name type="common">Giant reed</name>
    <name type="synonym">Donax arundinaceus</name>
    <dbReference type="NCBI Taxonomy" id="35708"/>
    <lineage>
        <taxon>Eukaryota</taxon>
        <taxon>Viridiplantae</taxon>
        <taxon>Streptophyta</taxon>
        <taxon>Embryophyta</taxon>
        <taxon>Tracheophyta</taxon>
        <taxon>Spermatophyta</taxon>
        <taxon>Magnoliopsida</taxon>
        <taxon>Liliopsida</taxon>
        <taxon>Poales</taxon>
        <taxon>Poaceae</taxon>
        <taxon>PACMAD clade</taxon>
        <taxon>Arundinoideae</taxon>
        <taxon>Arundineae</taxon>
        <taxon>Arundo</taxon>
    </lineage>
</organism>
<reference evidence="1" key="1">
    <citation type="submission" date="2014-09" db="EMBL/GenBank/DDBJ databases">
        <authorList>
            <person name="Magalhaes I.L.F."/>
            <person name="Oliveira U."/>
            <person name="Santos F.R."/>
            <person name="Vidigal T.H.D.A."/>
            <person name="Brescovit A.D."/>
            <person name="Santos A.J."/>
        </authorList>
    </citation>
    <scope>NUCLEOTIDE SEQUENCE</scope>
    <source>
        <tissue evidence="1">Shoot tissue taken approximately 20 cm above the soil surface</tissue>
    </source>
</reference>
<reference evidence="1" key="2">
    <citation type="journal article" date="2015" name="Data Brief">
        <title>Shoot transcriptome of the giant reed, Arundo donax.</title>
        <authorList>
            <person name="Barrero R.A."/>
            <person name="Guerrero F.D."/>
            <person name="Moolhuijzen P."/>
            <person name="Goolsby J.A."/>
            <person name="Tidwell J."/>
            <person name="Bellgard S.E."/>
            <person name="Bellgard M.I."/>
        </authorList>
    </citation>
    <scope>NUCLEOTIDE SEQUENCE</scope>
    <source>
        <tissue evidence="1">Shoot tissue taken approximately 20 cm above the soil surface</tissue>
    </source>
</reference>
<name>A0A0A9C7R2_ARUDO</name>
<proteinExistence type="predicted"/>
<sequence>MLCSLFILNNTGKTSLRGLFVHHLSSQKSIFVPLPTTKDLP</sequence>
<accession>A0A0A9C7R2</accession>
<evidence type="ECO:0000313" key="1">
    <source>
        <dbReference type="EMBL" id="JAD67547.1"/>
    </source>
</evidence>
<dbReference type="AlphaFoldDB" id="A0A0A9C7R2"/>
<dbReference type="EMBL" id="GBRH01230348">
    <property type="protein sequence ID" value="JAD67547.1"/>
    <property type="molecule type" value="Transcribed_RNA"/>
</dbReference>